<dbReference type="AlphaFoldDB" id="A0A2P8HIJ4"/>
<evidence type="ECO:0000313" key="4">
    <source>
        <dbReference type="Proteomes" id="UP000240971"/>
    </source>
</evidence>
<dbReference type="Proteomes" id="UP000240971">
    <property type="component" value="Unassembled WGS sequence"/>
</dbReference>
<organism evidence="3 4">
    <name type="scientific">Chitinophaga niastensis</name>
    <dbReference type="NCBI Taxonomy" id="536980"/>
    <lineage>
        <taxon>Bacteria</taxon>
        <taxon>Pseudomonadati</taxon>
        <taxon>Bacteroidota</taxon>
        <taxon>Chitinophagia</taxon>
        <taxon>Chitinophagales</taxon>
        <taxon>Chitinophagaceae</taxon>
        <taxon>Chitinophaga</taxon>
    </lineage>
</organism>
<gene>
    <name evidence="3" type="ORF">CLV51_10318</name>
</gene>
<dbReference type="InterPro" id="IPR000192">
    <property type="entry name" value="Aminotrans_V_dom"/>
</dbReference>
<keyword evidence="1" id="KW-0663">Pyridoxal phosphate</keyword>
<name>A0A2P8HIJ4_CHINA</name>
<dbReference type="OrthoDB" id="513408at2"/>
<comment type="caution">
    <text evidence="3">The sequence shown here is derived from an EMBL/GenBank/DDBJ whole genome shotgun (WGS) entry which is preliminary data.</text>
</comment>
<keyword evidence="3" id="KW-0456">Lyase</keyword>
<dbReference type="EMBL" id="PYAW01000003">
    <property type="protein sequence ID" value="PSL46042.1"/>
    <property type="molecule type" value="Genomic_DNA"/>
</dbReference>
<evidence type="ECO:0000256" key="1">
    <source>
        <dbReference type="ARBA" id="ARBA00022898"/>
    </source>
</evidence>
<evidence type="ECO:0000313" key="3">
    <source>
        <dbReference type="EMBL" id="PSL46042.1"/>
    </source>
</evidence>
<sequence>MNKWEKIRADYPVFNNYVYLCTNGGGPVSTPLVQKANELLTELSEKGRMVMPGWDNKAKDTRTLLAEMIHAKASEIAFITSTAHAMTMLYSMFPKHYEIITMHDEFPTSFVGWIHNGHTVHLVNSDPTGHISVADIAAQITPATKILITSHVMFRTGFRQDLKRIGELCKQHGLIHIVDATQSFGVNHLDVQEFNIDILIFHAYKWVTAGYGIGAMYVSQKLLDQYQPKVMSWYNVDYSTADFHSVKDYTQFTPKKDALVFETGTPPFINILLLREALQYLHRIGIPDIEAYVQTLISYLAEKAEKHNIKLLSDFSPAHRSAIQRLDITPAQFVQVQQNNIEARYKNNQLTIALSFYNNKEDIDKLFDCLAQD</sequence>
<dbReference type="Pfam" id="PF00266">
    <property type="entry name" value="Aminotran_5"/>
    <property type="match status" value="1"/>
</dbReference>
<dbReference type="SUPFAM" id="SSF53383">
    <property type="entry name" value="PLP-dependent transferases"/>
    <property type="match status" value="1"/>
</dbReference>
<feature type="domain" description="Aminotransferase class V" evidence="2">
    <location>
        <begin position="56"/>
        <end position="306"/>
    </location>
</feature>
<dbReference type="RefSeq" id="WP_106528858.1">
    <property type="nucleotide sequence ID" value="NZ_PYAW01000003.1"/>
</dbReference>
<dbReference type="InterPro" id="IPR015422">
    <property type="entry name" value="PyrdxlP-dep_Trfase_small"/>
</dbReference>
<keyword evidence="4" id="KW-1185">Reference proteome</keyword>
<dbReference type="PANTHER" id="PTHR43586">
    <property type="entry name" value="CYSTEINE DESULFURASE"/>
    <property type="match status" value="1"/>
</dbReference>
<evidence type="ECO:0000259" key="2">
    <source>
        <dbReference type="Pfam" id="PF00266"/>
    </source>
</evidence>
<accession>A0A2P8HIJ4</accession>
<dbReference type="Gene3D" id="3.40.640.10">
    <property type="entry name" value="Type I PLP-dependent aspartate aminotransferase-like (Major domain)"/>
    <property type="match status" value="1"/>
</dbReference>
<protein>
    <submittedName>
        <fullName evidence="3">Selenocysteine lyase/cysteine desulfurase</fullName>
    </submittedName>
</protein>
<dbReference type="InterPro" id="IPR015421">
    <property type="entry name" value="PyrdxlP-dep_Trfase_major"/>
</dbReference>
<dbReference type="Gene3D" id="3.90.1150.10">
    <property type="entry name" value="Aspartate Aminotransferase, domain 1"/>
    <property type="match status" value="1"/>
</dbReference>
<dbReference type="InterPro" id="IPR015424">
    <property type="entry name" value="PyrdxlP-dep_Trfase"/>
</dbReference>
<dbReference type="GO" id="GO:0016829">
    <property type="term" value="F:lyase activity"/>
    <property type="evidence" value="ECO:0007669"/>
    <property type="project" value="UniProtKB-KW"/>
</dbReference>
<reference evidence="3 4" key="1">
    <citation type="submission" date="2018-03" db="EMBL/GenBank/DDBJ databases">
        <title>Genomic Encyclopedia of Archaeal and Bacterial Type Strains, Phase II (KMG-II): from individual species to whole genera.</title>
        <authorList>
            <person name="Goeker M."/>
        </authorList>
    </citation>
    <scope>NUCLEOTIDE SEQUENCE [LARGE SCALE GENOMIC DNA]</scope>
    <source>
        <strain evidence="3 4">DSM 24859</strain>
    </source>
</reference>
<dbReference type="PANTHER" id="PTHR43586:SF15">
    <property type="entry name" value="BLR3095 PROTEIN"/>
    <property type="match status" value="1"/>
</dbReference>
<proteinExistence type="predicted"/>